<dbReference type="Proteomes" id="UP001217089">
    <property type="component" value="Unassembled WGS sequence"/>
</dbReference>
<dbReference type="PANTHER" id="PTHR46105">
    <property type="entry name" value="AGAP004733-PA"/>
    <property type="match status" value="1"/>
</dbReference>
<keyword evidence="2" id="KW-0479">Metal-binding</keyword>
<evidence type="ECO:0000259" key="11">
    <source>
        <dbReference type="PROSITE" id="PS50097"/>
    </source>
</evidence>
<comment type="caution">
    <text evidence="12">The sequence shown here is derived from an EMBL/GenBank/DDBJ whole genome shotgun (WGS) entry which is preliminary data.</text>
</comment>
<evidence type="ECO:0000256" key="5">
    <source>
        <dbReference type="ARBA" id="ARBA00022833"/>
    </source>
</evidence>
<feature type="compositionally biased region" description="Basic and acidic residues" evidence="10">
    <location>
        <begin position="213"/>
        <end position="223"/>
    </location>
</feature>
<keyword evidence="7" id="KW-0238">DNA-binding</keyword>
<keyword evidence="8" id="KW-0804">Transcription</keyword>
<reference evidence="12 13" key="1">
    <citation type="submission" date="2022-12" db="EMBL/GenBank/DDBJ databases">
        <title>Chromosome-level genome of Tegillarca granosa.</title>
        <authorList>
            <person name="Kim J."/>
        </authorList>
    </citation>
    <scope>NUCLEOTIDE SEQUENCE [LARGE SCALE GENOMIC DNA]</scope>
    <source>
        <strain evidence="12">Teg-2019</strain>
        <tissue evidence="12">Adductor muscle</tissue>
    </source>
</reference>
<evidence type="ECO:0000313" key="12">
    <source>
        <dbReference type="EMBL" id="KAJ8298943.1"/>
    </source>
</evidence>
<dbReference type="PANTHER" id="PTHR46105:SF5">
    <property type="entry name" value="ZINC FINGER AND BTB DOMAIN-CONTAINING PROTEIN 44 ISOFORM X1"/>
    <property type="match status" value="1"/>
</dbReference>
<dbReference type="EMBL" id="JARBDR010000921">
    <property type="protein sequence ID" value="KAJ8298943.1"/>
    <property type="molecule type" value="Genomic_DNA"/>
</dbReference>
<feature type="region of interest" description="Disordered" evidence="10">
    <location>
        <begin position="179"/>
        <end position="241"/>
    </location>
</feature>
<keyword evidence="3" id="KW-0677">Repeat</keyword>
<keyword evidence="9" id="KW-0539">Nucleus</keyword>
<dbReference type="PROSITE" id="PS50097">
    <property type="entry name" value="BTB"/>
    <property type="match status" value="1"/>
</dbReference>
<comment type="subcellular location">
    <subcellularLocation>
        <location evidence="1">Nucleus</location>
    </subcellularLocation>
</comment>
<feature type="region of interest" description="Disordered" evidence="10">
    <location>
        <begin position="301"/>
        <end position="573"/>
    </location>
</feature>
<evidence type="ECO:0000256" key="10">
    <source>
        <dbReference type="SAM" id="MobiDB-lite"/>
    </source>
</evidence>
<evidence type="ECO:0000256" key="1">
    <source>
        <dbReference type="ARBA" id="ARBA00004123"/>
    </source>
</evidence>
<dbReference type="Pfam" id="PF00651">
    <property type="entry name" value="BTB"/>
    <property type="match status" value="1"/>
</dbReference>
<evidence type="ECO:0000256" key="7">
    <source>
        <dbReference type="ARBA" id="ARBA00023125"/>
    </source>
</evidence>
<evidence type="ECO:0000313" key="13">
    <source>
        <dbReference type="Proteomes" id="UP001217089"/>
    </source>
</evidence>
<dbReference type="InterPro" id="IPR000210">
    <property type="entry name" value="BTB/POZ_dom"/>
</dbReference>
<proteinExistence type="predicted"/>
<keyword evidence="5" id="KW-0862">Zinc</keyword>
<evidence type="ECO:0000256" key="6">
    <source>
        <dbReference type="ARBA" id="ARBA00023015"/>
    </source>
</evidence>
<accession>A0ABQ9E0E2</accession>
<dbReference type="InterPro" id="IPR050457">
    <property type="entry name" value="ZnFinger_BTB_dom_contain"/>
</dbReference>
<evidence type="ECO:0000256" key="8">
    <source>
        <dbReference type="ARBA" id="ARBA00023163"/>
    </source>
</evidence>
<feature type="compositionally biased region" description="Low complexity" evidence="10">
    <location>
        <begin position="398"/>
        <end position="444"/>
    </location>
</feature>
<feature type="compositionally biased region" description="Polar residues" evidence="10">
    <location>
        <begin position="454"/>
        <end position="480"/>
    </location>
</feature>
<name>A0ABQ9E0E2_TEGGR</name>
<protein>
    <recommendedName>
        <fullName evidence="11">BTB domain-containing protein</fullName>
    </recommendedName>
</protein>
<dbReference type="InterPro" id="IPR011333">
    <property type="entry name" value="SKP1/BTB/POZ_sf"/>
</dbReference>
<feature type="domain" description="BTB" evidence="11">
    <location>
        <begin position="45"/>
        <end position="111"/>
    </location>
</feature>
<evidence type="ECO:0000256" key="4">
    <source>
        <dbReference type="ARBA" id="ARBA00022771"/>
    </source>
</evidence>
<feature type="compositionally biased region" description="Low complexity" evidence="10">
    <location>
        <begin position="335"/>
        <end position="346"/>
    </location>
</feature>
<evidence type="ECO:0000256" key="3">
    <source>
        <dbReference type="ARBA" id="ARBA00022737"/>
    </source>
</evidence>
<organism evidence="12 13">
    <name type="scientific">Tegillarca granosa</name>
    <name type="common">Malaysian cockle</name>
    <name type="synonym">Anadara granosa</name>
    <dbReference type="NCBI Taxonomy" id="220873"/>
    <lineage>
        <taxon>Eukaryota</taxon>
        <taxon>Metazoa</taxon>
        <taxon>Spiralia</taxon>
        <taxon>Lophotrochozoa</taxon>
        <taxon>Mollusca</taxon>
        <taxon>Bivalvia</taxon>
        <taxon>Autobranchia</taxon>
        <taxon>Pteriomorphia</taxon>
        <taxon>Arcoida</taxon>
        <taxon>Arcoidea</taxon>
        <taxon>Arcidae</taxon>
        <taxon>Tegillarca</taxon>
    </lineage>
</organism>
<dbReference type="SMART" id="SM00225">
    <property type="entry name" value="BTB"/>
    <property type="match status" value="1"/>
</dbReference>
<feature type="compositionally biased region" description="Polar residues" evidence="10">
    <location>
        <begin position="544"/>
        <end position="573"/>
    </location>
</feature>
<dbReference type="Gene3D" id="3.30.710.10">
    <property type="entry name" value="Potassium Channel Kv1.1, Chain A"/>
    <property type="match status" value="1"/>
</dbReference>
<sequence>MDIKISEDRHQNSFTMSYQKVYMNQVHSSSLLCQLAQMWKSQLLCDAIIKTGTVTTKAHRLVLVAACPMLQSMENASVGDHLEVRLAAEIKQDSVNTFLQYLYEGFMMLTEENVRDVEKVARLLQVESIVTCCSDFDKCMRSKMGMLPPGANYKYNFHDQVEFRHVRTTDLQKTVQERMMKRAAEMSRPSSPGHKRQRMHRPSSPPVDVSSLSDHRFSSDRISHVGSTGGPSSRSGYVDHSSMPGVVEIAEDTLELVHTEAPDGGTGPGRGHDQPVVKKSVSVSVASQINRNRELKVVNVTGDCETRTSSKPSPASGPTSRGAITVSPLTIPVDSSSLSRESSSFSKTPDSANQSNVEIPDFSQSESFMFSTPHSDSSSQRSPFPVSLSQASMSSSHGPKQFSSPSQGSSKMSKPFAAGSAMQSGYSSSQSYSQSPSNRQQPQQRPEKNESIDRPSSASSDGKQSLSGNIKSDQSESGSADMTPDLSIVKVEAGQRNQVEPSDTGGLDMYVDMHGQGVMHMQRQEDDEDAGETSDIEYEEPSGEWSNEGSNLSADQSASWHSGSFKESYSLSL</sequence>
<evidence type="ECO:0000256" key="2">
    <source>
        <dbReference type="ARBA" id="ARBA00022723"/>
    </source>
</evidence>
<keyword evidence="6" id="KW-0805">Transcription regulation</keyword>
<keyword evidence="4" id="KW-0863">Zinc-finger</keyword>
<evidence type="ECO:0000256" key="9">
    <source>
        <dbReference type="ARBA" id="ARBA00023242"/>
    </source>
</evidence>
<gene>
    <name evidence="12" type="ORF">KUTeg_023003</name>
</gene>
<feature type="compositionally biased region" description="Polar residues" evidence="10">
    <location>
        <begin position="307"/>
        <end position="319"/>
    </location>
</feature>
<feature type="compositionally biased region" description="Polar residues" evidence="10">
    <location>
        <begin position="347"/>
        <end position="397"/>
    </location>
</feature>
<keyword evidence="13" id="KW-1185">Reference proteome</keyword>
<dbReference type="SUPFAM" id="SSF54695">
    <property type="entry name" value="POZ domain"/>
    <property type="match status" value="1"/>
</dbReference>
<feature type="compositionally biased region" description="Acidic residues" evidence="10">
    <location>
        <begin position="525"/>
        <end position="542"/>
    </location>
</feature>